<keyword evidence="3" id="KW-0324">Glycolysis</keyword>
<organism evidence="5 6">
    <name type="scientific">Candidatus Nitrotoga fabula</name>
    <dbReference type="NCBI Taxonomy" id="2182327"/>
    <lineage>
        <taxon>Bacteria</taxon>
        <taxon>Pseudomonadati</taxon>
        <taxon>Pseudomonadota</taxon>
        <taxon>Betaproteobacteria</taxon>
        <taxon>Nitrosomonadales</taxon>
        <taxon>Gallionellaceae</taxon>
        <taxon>Candidatus Nitrotoga</taxon>
    </lineage>
</organism>
<comment type="subcellular location">
    <subcellularLocation>
        <location evidence="3">Cytoplasm</location>
    </subcellularLocation>
</comment>
<reference evidence="5" key="1">
    <citation type="submission" date="2021-02" db="EMBL/GenBank/DDBJ databases">
        <authorList>
            <person name="Han P."/>
        </authorList>
    </citation>
    <scope>NUCLEOTIDE SEQUENCE</scope>
    <source>
        <strain evidence="5">Candidatus Nitrotoga sp. ZN8</strain>
    </source>
</reference>
<dbReference type="Pfam" id="PF02685">
    <property type="entry name" value="Glucokinase"/>
    <property type="match status" value="1"/>
</dbReference>
<dbReference type="EMBL" id="CAJNBL010000030">
    <property type="protein sequence ID" value="CAE6726993.1"/>
    <property type="molecule type" value="Genomic_DNA"/>
</dbReference>
<evidence type="ECO:0000313" key="5">
    <source>
        <dbReference type="EMBL" id="CAE6726993.1"/>
    </source>
</evidence>
<dbReference type="Gene3D" id="3.40.367.20">
    <property type="match status" value="1"/>
</dbReference>
<dbReference type="GO" id="GO:0005737">
    <property type="term" value="C:cytoplasm"/>
    <property type="evidence" value="ECO:0007669"/>
    <property type="project" value="UniProtKB-SubCell"/>
</dbReference>
<dbReference type="PANTHER" id="PTHR47363:SF1">
    <property type="entry name" value="GLUCOKINASE"/>
    <property type="match status" value="1"/>
</dbReference>
<dbReference type="PANTHER" id="PTHR47363">
    <property type="entry name" value="GLUCOKINASE"/>
    <property type="match status" value="1"/>
</dbReference>
<keyword evidence="3" id="KW-0547">Nucleotide-binding</keyword>
<keyword evidence="6" id="KW-1185">Reference proteome</keyword>
<dbReference type="GO" id="GO:0006096">
    <property type="term" value="P:glycolytic process"/>
    <property type="evidence" value="ECO:0007669"/>
    <property type="project" value="UniProtKB-UniRule"/>
</dbReference>
<evidence type="ECO:0000313" key="6">
    <source>
        <dbReference type="Proteomes" id="UP000675882"/>
    </source>
</evidence>
<gene>
    <name evidence="3 5" type="primary">glk</name>
    <name evidence="5" type="ORF">NTGZN8_360013</name>
</gene>
<sequence length="328" mass="35602">MCHILTGDIGGTKTLLRITAENGASVPLFQKSYPSVKYGNLAEILEEFLHEARVTDISAACLALPGPVSGRRVKLTNLPWEVDADKIALQFGIGRISLMNDFEAVGFGIGTLSATDLLTIQPGESRTKGVRMVAGAGTGLGVTWLTWQDDGYAVHASEGGHMDFAPADDMQYELLRYLQKRYSHVSYERIVSGPGLIAIFDFLRDKGHAIPSSRLLAAMRDGDPAEAISHFCRQIDEPVARMTMNLFMQIYGAFVGNLALALMPRGGIYIAGGIVAKNIQTMQQGTFMHGFRNKGRYTELLGTFPVHVVKNTQVGLQGAGLAAFRLIP</sequence>
<keyword evidence="1 3" id="KW-0808">Transferase</keyword>
<evidence type="ECO:0000256" key="3">
    <source>
        <dbReference type="HAMAP-Rule" id="MF_00524"/>
    </source>
</evidence>
<dbReference type="Gene3D" id="3.30.420.40">
    <property type="match status" value="1"/>
</dbReference>
<protein>
    <recommendedName>
        <fullName evidence="3">Glucokinase</fullName>
        <ecNumber evidence="3">2.7.1.2</ecNumber>
    </recommendedName>
    <alternativeName>
        <fullName evidence="3">Glucose kinase</fullName>
    </alternativeName>
</protein>
<dbReference type="SUPFAM" id="SSF53067">
    <property type="entry name" value="Actin-like ATPase domain"/>
    <property type="match status" value="1"/>
</dbReference>
<dbReference type="AlphaFoldDB" id="A0A916FA35"/>
<dbReference type="GO" id="GO:0005524">
    <property type="term" value="F:ATP binding"/>
    <property type="evidence" value="ECO:0007669"/>
    <property type="project" value="UniProtKB-UniRule"/>
</dbReference>
<dbReference type="NCBIfam" id="TIGR00749">
    <property type="entry name" value="glk"/>
    <property type="match status" value="1"/>
</dbReference>
<dbReference type="GO" id="GO:0004340">
    <property type="term" value="F:glucokinase activity"/>
    <property type="evidence" value="ECO:0007669"/>
    <property type="project" value="UniProtKB-UniRule"/>
</dbReference>
<evidence type="ECO:0000256" key="4">
    <source>
        <dbReference type="RuleBase" id="RU004046"/>
    </source>
</evidence>
<keyword evidence="2 3" id="KW-0418">Kinase</keyword>
<comment type="catalytic activity">
    <reaction evidence="3">
        <text>D-glucose + ATP = D-glucose 6-phosphate + ADP + H(+)</text>
        <dbReference type="Rhea" id="RHEA:17825"/>
        <dbReference type="ChEBI" id="CHEBI:4167"/>
        <dbReference type="ChEBI" id="CHEBI:15378"/>
        <dbReference type="ChEBI" id="CHEBI:30616"/>
        <dbReference type="ChEBI" id="CHEBI:61548"/>
        <dbReference type="ChEBI" id="CHEBI:456216"/>
        <dbReference type="EC" id="2.7.1.2"/>
    </reaction>
</comment>
<dbReference type="Proteomes" id="UP000675882">
    <property type="component" value="Unassembled WGS sequence"/>
</dbReference>
<name>A0A916FA35_9PROT</name>
<evidence type="ECO:0000256" key="2">
    <source>
        <dbReference type="ARBA" id="ARBA00022777"/>
    </source>
</evidence>
<dbReference type="GO" id="GO:0005536">
    <property type="term" value="F:D-glucose binding"/>
    <property type="evidence" value="ECO:0007669"/>
    <property type="project" value="InterPro"/>
</dbReference>
<keyword evidence="3" id="KW-0067">ATP-binding</keyword>
<comment type="similarity">
    <text evidence="3 4">Belongs to the bacterial glucokinase family.</text>
</comment>
<evidence type="ECO:0000256" key="1">
    <source>
        <dbReference type="ARBA" id="ARBA00022679"/>
    </source>
</evidence>
<dbReference type="EC" id="2.7.1.2" evidence="3"/>
<comment type="caution">
    <text evidence="5">The sequence shown here is derived from an EMBL/GenBank/DDBJ whole genome shotgun (WGS) entry which is preliminary data.</text>
</comment>
<feature type="binding site" evidence="3">
    <location>
        <begin position="7"/>
        <end position="12"/>
    </location>
    <ligand>
        <name>ATP</name>
        <dbReference type="ChEBI" id="CHEBI:30616"/>
    </ligand>
</feature>
<keyword evidence="3" id="KW-0963">Cytoplasm</keyword>
<proteinExistence type="inferred from homology"/>
<dbReference type="RefSeq" id="WP_213036361.1">
    <property type="nucleotide sequence ID" value="NZ_CAJNBL010000030.1"/>
</dbReference>
<dbReference type="CDD" id="cd24008">
    <property type="entry name" value="ASKHA_NBD_GLK"/>
    <property type="match status" value="1"/>
</dbReference>
<accession>A0A916FA35</accession>
<dbReference type="HAMAP" id="MF_00524">
    <property type="entry name" value="Glucokinase"/>
    <property type="match status" value="1"/>
</dbReference>
<dbReference type="InterPro" id="IPR003836">
    <property type="entry name" value="Glucokinase"/>
</dbReference>
<dbReference type="InterPro" id="IPR043129">
    <property type="entry name" value="ATPase_NBD"/>
</dbReference>